<reference evidence="2 3" key="1">
    <citation type="journal article" date="2015" name="Proc. Natl. Acad. Sci. U.S.A.">
        <title>The resurrection genome of Boea hygrometrica: A blueprint for survival of dehydration.</title>
        <authorList>
            <person name="Xiao L."/>
            <person name="Yang G."/>
            <person name="Zhang L."/>
            <person name="Yang X."/>
            <person name="Zhao S."/>
            <person name="Ji Z."/>
            <person name="Zhou Q."/>
            <person name="Hu M."/>
            <person name="Wang Y."/>
            <person name="Chen M."/>
            <person name="Xu Y."/>
            <person name="Jin H."/>
            <person name="Xiao X."/>
            <person name="Hu G."/>
            <person name="Bao F."/>
            <person name="Hu Y."/>
            <person name="Wan P."/>
            <person name="Li L."/>
            <person name="Deng X."/>
            <person name="Kuang T."/>
            <person name="Xiang C."/>
            <person name="Zhu J.K."/>
            <person name="Oliver M.J."/>
            <person name="He Y."/>
        </authorList>
    </citation>
    <scope>NUCLEOTIDE SEQUENCE [LARGE SCALE GENOMIC DNA]</scope>
    <source>
        <strain evidence="3">cv. XS01</strain>
    </source>
</reference>
<feature type="compositionally biased region" description="Polar residues" evidence="1">
    <location>
        <begin position="519"/>
        <end position="538"/>
    </location>
</feature>
<protein>
    <submittedName>
        <fullName evidence="2">Uncharacterized protein</fullName>
    </submittedName>
</protein>
<sequence>MENKKLVITNEVFSETFHLPTEGIISFYGLPAQEVEVMKVLFSATDVTFKSSSKKRDVKMEYRQLNDIVAKSLTAKAGSYDAVTMERLDMMVAISAGIRINWVHVLFQTLSAMVSSPGKQSQGYVVHLSLLLEKLVKADLGDNPVGDKADEAAEPKKKKPTQKKLAAGSSAAPASRSETSSNIDKRPLVKLAASRKDGQATKHKLVIAPSSSESTASLKLPEIQLWSRQHPKIHLYKSIHPVYQLDNNQQLMEWNGASPGGNQRINWATHFLPKIDPATKGKEILEAFSRPNPVKEHCLLVAQSACEYVSSKMSLFYSWARFRTEVRLNQIKSMMLIDNMDKLEDDFMLWAETKKVSELLQWLLLVLYRLYEEQLREAVGKHWKEFDKVAPSAHRDLMCIRFLERELKQITNQYRFPCLTTGLPILVPESSTSGNFSQDDTPGVTWAEVRTLFKLGTTAQAEEAEKAMTEQSAQELIAVEELPPIVQYFYVEATEAKDSFEQPAPVAGQPDTRDEHQAQTDFILSSPTDSGTSTYSTD</sequence>
<dbReference type="AlphaFoldDB" id="A0A2Z7BP11"/>
<feature type="compositionally biased region" description="Low complexity" evidence="1">
    <location>
        <begin position="163"/>
        <end position="177"/>
    </location>
</feature>
<gene>
    <name evidence="2" type="ORF">F511_35279</name>
</gene>
<feature type="region of interest" description="Disordered" evidence="1">
    <location>
        <begin position="143"/>
        <end position="188"/>
    </location>
</feature>
<accession>A0A2Z7BP11</accession>
<keyword evidence="3" id="KW-1185">Reference proteome</keyword>
<evidence type="ECO:0000313" key="2">
    <source>
        <dbReference type="EMBL" id="KZV35338.1"/>
    </source>
</evidence>
<evidence type="ECO:0000256" key="1">
    <source>
        <dbReference type="SAM" id="MobiDB-lite"/>
    </source>
</evidence>
<evidence type="ECO:0000313" key="3">
    <source>
        <dbReference type="Proteomes" id="UP000250235"/>
    </source>
</evidence>
<feature type="compositionally biased region" description="Basic and acidic residues" evidence="1">
    <location>
        <begin position="143"/>
        <end position="155"/>
    </location>
</feature>
<name>A0A2Z7BP11_9LAMI</name>
<organism evidence="2 3">
    <name type="scientific">Dorcoceras hygrometricum</name>
    <dbReference type="NCBI Taxonomy" id="472368"/>
    <lineage>
        <taxon>Eukaryota</taxon>
        <taxon>Viridiplantae</taxon>
        <taxon>Streptophyta</taxon>
        <taxon>Embryophyta</taxon>
        <taxon>Tracheophyta</taxon>
        <taxon>Spermatophyta</taxon>
        <taxon>Magnoliopsida</taxon>
        <taxon>eudicotyledons</taxon>
        <taxon>Gunneridae</taxon>
        <taxon>Pentapetalae</taxon>
        <taxon>asterids</taxon>
        <taxon>lamiids</taxon>
        <taxon>Lamiales</taxon>
        <taxon>Gesneriaceae</taxon>
        <taxon>Didymocarpoideae</taxon>
        <taxon>Trichosporeae</taxon>
        <taxon>Loxocarpinae</taxon>
        <taxon>Dorcoceras</taxon>
    </lineage>
</organism>
<proteinExistence type="predicted"/>
<feature type="region of interest" description="Disordered" evidence="1">
    <location>
        <begin position="500"/>
        <end position="538"/>
    </location>
</feature>
<dbReference type="Proteomes" id="UP000250235">
    <property type="component" value="Unassembled WGS sequence"/>
</dbReference>
<dbReference type="EMBL" id="KV004631">
    <property type="protein sequence ID" value="KZV35338.1"/>
    <property type="molecule type" value="Genomic_DNA"/>
</dbReference>
<dbReference type="OrthoDB" id="1933455at2759"/>